<feature type="domain" description="Polysaccharide biosynthesis enzyme WcbI" evidence="2">
    <location>
        <begin position="6"/>
        <end position="210"/>
    </location>
</feature>
<reference evidence="3 4" key="1">
    <citation type="submission" date="2019-06" db="EMBL/GenBank/DDBJ databases">
        <title>Genomic Encyclopedia of Type Strains, Phase IV (KMG-V): Genome sequencing to study the core and pangenomes of soil and plant-associated prokaryotes.</title>
        <authorList>
            <person name="Whitman W."/>
        </authorList>
    </citation>
    <scope>NUCLEOTIDE SEQUENCE [LARGE SCALE GENOMIC DNA]</scope>
    <source>
        <strain evidence="3 4">BR 11865</strain>
    </source>
</reference>
<keyword evidence="1" id="KW-0802">TPR repeat</keyword>
<dbReference type="Pfam" id="PF13432">
    <property type="entry name" value="TPR_16"/>
    <property type="match status" value="3"/>
</dbReference>
<protein>
    <submittedName>
        <fullName evidence="3">Tetratricopeptide repeat protein</fullName>
    </submittedName>
</protein>
<dbReference type="RefSeq" id="WP_145619215.1">
    <property type="nucleotide sequence ID" value="NZ_VITO01000017.1"/>
</dbReference>
<dbReference type="Pfam" id="PF18588">
    <property type="entry name" value="WcbI"/>
    <property type="match status" value="1"/>
</dbReference>
<dbReference type="PANTHER" id="PTHR12558:SF33">
    <property type="entry name" value="BLL7664 PROTEIN"/>
    <property type="match status" value="1"/>
</dbReference>
<dbReference type="Gene3D" id="3.40.50.12080">
    <property type="match status" value="1"/>
</dbReference>
<dbReference type="Proteomes" id="UP000316545">
    <property type="component" value="Unassembled WGS sequence"/>
</dbReference>
<gene>
    <name evidence="3" type="ORF">FBZ88_1171</name>
</gene>
<evidence type="ECO:0000259" key="2">
    <source>
        <dbReference type="Pfam" id="PF18588"/>
    </source>
</evidence>
<organism evidence="3 4">
    <name type="scientific">Nitrospirillum amazonense</name>
    <dbReference type="NCBI Taxonomy" id="28077"/>
    <lineage>
        <taxon>Bacteria</taxon>
        <taxon>Pseudomonadati</taxon>
        <taxon>Pseudomonadota</taxon>
        <taxon>Alphaproteobacteria</taxon>
        <taxon>Rhodospirillales</taxon>
        <taxon>Azospirillaceae</taxon>
        <taxon>Nitrospirillum</taxon>
    </lineage>
</organism>
<dbReference type="SMART" id="SM00028">
    <property type="entry name" value="TPR"/>
    <property type="match status" value="5"/>
</dbReference>
<evidence type="ECO:0000313" key="4">
    <source>
        <dbReference type="Proteomes" id="UP000316545"/>
    </source>
</evidence>
<dbReference type="InterPro" id="IPR019734">
    <property type="entry name" value="TPR_rpt"/>
</dbReference>
<sequence length="604" mass="66800">MPKKLVFYGNCQLQALAGLYARFVSCETADSVTFVDAFRPIEEGHLRAIEAADIIAGIAADFPLAMPLEALQHRADIILVPLVAARFLWPFGGSEAHPTEPPPPPGREAQLYPAEIGDVYLNKLIRDGVGPEEALERYNSMDLGKTRNLDRMLDLTMEKQRERDQKTGYGVSEIIEAHFRTEPLFLTPHHPGLRLSKYLALTFFQKVGASYNAILQANRYITKPTFPLDELPIHPSVASYFGMTYVTEDRRYQFQDEGAFTFSEYVRRYMTAARNDELQTGMHLVAVSPGRSIEILPNALERSPHSVRGHLALAEAFRLSGRHDDAVAASERAIALAPLNGDAHAAHAKLLMHVRRFEAVTESVKRAVELGCDAQKIFVSLVDIAKGLGELTVCLDLLTLALSVEPDDATLHLWMGWAQSENGSVKDAEREYRMAVALAPRHAAMRVRLASHLLHHCKAPLEALPHARLAVELDPSNIHFLAVLGNILADVGEFQESEVVLRRALGLSPKDAGLLRELSRSLEKAGRIEDALEAARGALEAAPLVALHHAYLGHFLARHNRFVEAEPLLSEALRLSPTDKAFENDLTDLKAKIARMTSVHLGGR</sequence>
<proteinExistence type="predicted"/>
<dbReference type="InterPro" id="IPR041307">
    <property type="entry name" value="WcbI"/>
</dbReference>
<name>A0A560FJ69_9PROT</name>
<keyword evidence="4" id="KW-1185">Reference proteome</keyword>
<comment type="caution">
    <text evidence="3">The sequence shown here is derived from an EMBL/GenBank/DDBJ whole genome shotgun (WGS) entry which is preliminary data.</text>
</comment>
<feature type="repeat" description="TPR" evidence="1">
    <location>
        <begin position="478"/>
        <end position="511"/>
    </location>
</feature>
<dbReference type="Gene3D" id="1.25.40.10">
    <property type="entry name" value="Tetratricopeptide repeat domain"/>
    <property type="match status" value="1"/>
</dbReference>
<dbReference type="InterPro" id="IPR011990">
    <property type="entry name" value="TPR-like_helical_dom_sf"/>
</dbReference>
<dbReference type="PANTHER" id="PTHR12558">
    <property type="entry name" value="CELL DIVISION CYCLE 16,23,27"/>
    <property type="match status" value="1"/>
</dbReference>
<accession>A0A560FJ69</accession>
<dbReference type="AlphaFoldDB" id="A0A560FJ69"/>
<evidence type="ECO:0000313" key="3">
    <source>
        <dbReference type="EMBL" id="TWB21647.1"/>
    </source>
</evidence>
<dbReference type="PROSITE" id="PS50005">
    <property type="entry name" value="TPR"/>
    <property type="match status" value="1"/>
</dbReference>
<dbReference type="EMBL" id="VITO01000017">
    <property type="protein sequence ID" value="TWB21647.1"/>
    <property type="molecule type" value="Genomic_DNA"/>
</dbReference>
<dbReference type="SUPFAM" id="SSF48452">
    <property type="entry name" value="TPR-like"/>
    <property type="match status" value="2"/>
</dbReference>
<evidence type="ECO:0000256" key="1">
    <source>
        <dbReference type="PROSITE-ProRule" id="PRU00339"/>
    </source>
</evidence>